<dbReference type="EMBL" id="JAWZYT010000820">
    <property type="protein sequence ID" value="KAK4318570.1"/>
    <property type="molecule type" value="Genomic_DNA"/>
</dbReference>
<feature type="compositionally biased region" description="Polar residues" evidence="1">
    <location>
        <begin position="475"/>
        <end position="486"/>
    </location>
</feature>
<evidence type="ECO:0000256" key="2">
    <source>
        <dbReference type="SAM" id="Phobius"/>
    </source>
</evidence>
<sequence>MHTFITLVKAIVTRVLFATHAFVAVWVLVHINGERDVWFLLAPLMFQGFEGIVSICARNGEEMKWFCPSVFLYLVSVVPPIWLMELALKDLRVESPSTTTTTTTPPFNATRLPHAQVKVFGMSMESEHCVRVLEQVLLVMLLMGRWLLPKGIWSWSLLQFTLVLSATHAPKPRPSINYPPPQEVTFQDTDLLTYYDDDGLKKGTRTTYYDADSLKKGTKTTHYDADSLKKGTKTTHYDADSLKKGTKITHYDADDIKKGTRTTCAYNINIYLDMDIIAILTTVFMQDGPFFLLRMTLIFGYKVVSYLNIFFTCKNTLVVSLQLYRLFVLCSRKRVLNRKRKELLLQQSSPNNEGSEDLQDTTNERTDENSPSSSPSIQNSVPVAPIPPAMYPVIASQSINLSTDPNLEESLLEIIEQLGEESVIRELENLIEHPASEGPQEAPSPVRLEDEPESQSRSISKLGEEDDYSPPDSGIHNSSSFPINSRKTTKRHYSVSKRNKDYLKRMQEGIVEGYRDVSDCGSYSDTDIHIDNYNNPDQSGISVSSNSLQVDPYQITTNSVQHGWGLIRERCLTSSHTRHGSSTNDGQRGVSSVPVSNVSSLTHHQRSYSPVPKHMIARHILPEPVPGSVRGREGSRSCPSGGTKGEGGVGVSVGVGVGVGVGVDVGVGDGDGIGVDVSVRRHHSVNLYDHVPIRYSGISESDADTLETNV</sequence>
<feature type="region of interest" description="Disordered" evidence="1">
    <location>
        <begin position="346"/>
        <end position="382"/>
    </location>
</feature>
<dbReference type="Pfam" id="PF09772">
    <property type="entry name" value="Tmem26"/>
    <property type="match status" value="2"/>
</dbReference>
<feature type="transmembrane region" description="Helical" evidence="2">
    <location>
        <begin position="12"/>
        <end position="31"/>
    </location>
</feature>
<accession>A0AAE1Q1G6</accession>
<feature type="compositionally biased region" description="Basic residues" evidence="1">
    <location>
        <begin position="487"/>
        <end position="497"/>
    </location>
</feature>
<gene>
    <name evidence="3" type="ORF">Pmani_010443</name>
</gene>
<keyword evidence="2" id="KW-0472">Membrane</keyword>
<evidence type="ECO:0000256" key="1">
    <source>
        <dbReference type="SAM" id="MobiDB-lite"/>
    </source>
</evidence>
<feature type="region of interest" description="Disordered" evidence="1">
    <location>
        <begin position="575"/>
        <end position="608"/>
    </location>
</feature>
<keyword evidence="2" id="KW-1133">Transmembrane helix</keyword>
<protein>
    <submittedName>
        <fullName evidence="3">Uncharacterized protein</fullName>
    </submittedName>
</protein>
<keyword evidence="2" id="KW-0812">Transmembrane</keyword>
<dbReference type="AlphaFoldDB" id="A0AAE1Q1G6"/>
<dbReference type="PANTHER" id="PTHR22168">
    <property type="entry name" value="TMEM26 PROTEIN"/>
    <property type="match status" value="1"/>
</dbReference>
<reference evidence="3" key="1">
    <citation type="submission" date="2023-11" db="EMBL/GenBank/DDBJ databases">
        <title>Genome assemblies of two species of porcelain crab, Petrolisthes cinctipes and Petrolisthes manimaculis (Anomura: Porcellanidae).</title>
        <authorList>
            <person name="Angst P."/>
        </authorList>
    </citation>
    <scope>NUCLEOTIDE SEQUENCE</scope>
    <source>
        <strain evidence="3">PB745_02</strain>
        <tissue evidence="3">Gill</tissue>
    </source>
</reference>
<dbReference type="InterPro" id="IPR019169">
    <property type="entry name" value="Transmembrane_26"/>
</dbReference>
<feature type="transmembrane region" description="Helical" evidence="2">
    <location>
        <begin position="65"/>
        <end position="83"/>
    </location>
</feature>
<feature type="compositionally biased region" description="Low complexity" evidence="1">
    <location>
        <begin position="590"/>
        <end position="600"/>
    </location>
</feature>
<evidence type="ECO:0000313" key="3">
    <source>
        <dbReference type="EMBL" id="KAK4318570.1"/>
    </source>
</evidence>
<feature type="compositionally biased region" description="Polar residues" evidence="1">
    <location>
        <begin position="575"/>
        <end position="586"/>
    </location>
</feature>
<dbReference type="Proteomes" id="UP001292094">
    <property type="component" value="Unassembled WGS sequence"/>
</dbReference>
<organism evidence="3 4">
    <name type="scientific">Petrolisthes manimaculis</name>
    <dbReference type="NCBI Taxonomy" id="1843537"/>
    <lineage>
        <taxon>Eukaryota</taxon>
        <taxon>Metazoa</taxon>
        <taxon>Ecdysozoa</taxon>
        <taxon>Arthropoda</taxon>
        <taxon>Crustacea</taxon>
        <taxon>Multicrustacea</taxon>
        <taxon>Malacostraca</taxon>
        <taxon>Eumalacostraca</taxon>
        <taxon>Eucarida</taxon>
        <taxon>Decapoda</taxon>
        <taxon>Pleocyemata</taxon>
        <taxon>Anomura</taxon>
        <taxon>Galatheoidea</taxon>
        <taxon>Porcellanidae</taxon>
        <taxon>Petrolisthes</taxon>
    </lineage>
</organism>
<name>A0AAE1Q1G6_9EUCA</name>
<feature type="region of interest" description="Disordered" evidence="1">
    <location>
        <begin position="624"/>
        <end position="649"/>
    </location>
</feature>
<proteinExistence type="predicted"/>
<evidence type="ECO:0000313" key="4">
    <source>
        <dbReference type="Proteomes" id="UP001292094"/>
    </source>
</evidence>
<keyword evidence="4" id="KW-1185">Reference proteome</keyword>
<comment type="caution">
    <text evidence="3">The sequence shown here is derived from an EMBL/GenBank/DDBJ whole genome shotgun (WGS) entry which is preliminary data.</text>
</comment>
<feature type="region of interest" description="Disordered" evidence="1">
    <location>
        <begin position="432"/>
        <end position="499"/>
    </location>
</feature>
<dbReference type="PANTHER" id="PTHR22168:SF8">
    <property type="entry name" value="TRANSMEMBRANE PROTEIN 26"/>
    <property type="match status" value="1"/>
</dbReference>